<dbReference type="Proteomes" id="UP001162480">
    <property type="component" value="Chromosome 17"/>
</dbReference>
<dbReference type="PANTHER" id="PTHR47027:SF20">
    <property type="entry name" value="REVERSE TRANSCRIPTASE-LIKE PROTEIN WITH RNA-DIRECTED DNA POLYMERASE DOMAIN"/>
    <property type="match status" value="1"/>
</dbReference>
<dbReference type="AlphaFoldDB" id="A0AA36FFF1"/>
<protein>
    <submittedName>
        <fullName evidence="1">Uncharacterized protein</fullName>
    </submittedName>
</protein>
<keyword evidence="2" id="KW-1185">Reference proteome</keyword>
<evidence type="ECO:0000313" key="1">
    <source>
        <dbReference type="EMBL" id="CAI9735169.1"/>
    </source>
</evidence>
<sequence length="298" mass="34206">MDNENSGCDGNIYALLTEVIRFKLQKRGERKSRNEREVKGKTSLLDVGVTQKVNDEYLLAKSELSALKQIGNKMTSSKTWSETVVQGLSAMLEDIAPGIELHRRLAFSDTSHLIGDLHNGNLRGLVELLSRVLETHTTKVNIVVRSHCKSDKRNIEKTEISCKDANMTARYKGNQIFNNTLDLTDDIQRRIRLASAVFGRLSTRVLLNKNINIRTRAAVYNAVCDLVLLYGCESWMPYRRHIKMLERFHISRLQQLLGLHWWNRIPYAEIRGRINSQSLEVTIANRQLRWAGHVIRMP</sequence>
<evidence type="ECO:0000313" key="2">
    <source>
        <dbReference type="Proteomes" id="UP001162480"/>
    </source>
</evidence>
<accession>A0AA36FFF1</accession>
<gene>
    <name evidence="1" type="ORF">OCTVUL_1B004145</name>
</gene>
<reference evidence="1" key="1">
    <citation type="submission" date="2023-08" db="EMBL/GenBank/DDBJ databases">
        <authorList>
            <person name="Alioto T."/>
            <person name="Alioto T."/>
            <person name="Gomez Garrido J."/>
        </authorList>
    </citation>
    <scope>NUCLEOTIDE SEQUENCE</scope>
</reference>
<proteinExistence type="predicted"/>
<organism evidence="1 2">
    <name type="scientific">Octopus vulgaris</name>
    <name type="common">Common octopus</name>
    <dbReference type="NCBI Taxonomy" id="6645"/>
    <lineage>
        <taxon>Eukaryota</taxon>
        <taxon>Metazoa</taxon>
        <taxon>Spiralia</taxon>
        <taxon>Lophotrochozoa</taxon>
        <taxon>Mollusca</taxon>
        <taxon>Cephalopoda</taxon>
        <taxon>Coleoidea</taxon>
        <taxon>Octopodiformes</taxon>
        <taxon>Octopoda</taxon>
        <taxon>Incirrata</taxon>
        <taxon>Octopodidae</taxon>
        <taxon>Octopus</taxon>
    </lineage>
</organism>
<dbReference type="EMBL" id="OX597830">
    <property type="protein sequence ID" value="CAI9735169.1"/>
    <property type="molecule type" value="Genomic_DNA"/>
</dbReference>
<dbReference type="PANTHER" id="PTHR47027">
    <property type="entry name" value="REVERSE TRANSCRIPTASE DOMAIN-CONTAINING PROTEIN"/>
    <property type="match status" value="1"/>
</dbReference>
<name>A0AA36FFF1_OCTVU</name>